<keyword evidence="3" id="KW-0813">Transport</keyword>
<dbReference type="FunFam" id="1.20.58.340:FF:000004">
    <property type="entry name" value="Magnesium transport protein CorA"/>
    <property type="match status" value="1"/>
</dbReference>
<dbReference type="GO" id="GO:0015095">
    <property type="term" value="F:magnesium ion transmembrane transporter activity"/>
    <property type="evidence" value="ECO:0007669"/>
    <property type="project" value="TreeGrafter"/>
</dbReference>
<dbReference type="GO" id="GO:0000287">
    <property type="term" value="F:magnesium ion binding"/>
    <property type="evidence" value="ECO:0007669"/>
    <property type="project" value="TreeGrafter"/>
</dbReference>
<evidence type="ECO:0000256" key="2">
    <source>
        <dbReference type="ARBA" id="ARBA00009765"/>
    </source>
</evidence>
<feature type="transmembrane region" description="Helical" evidence="13">
    <location>
        <begin position="339"/>
        <end position="358"/>
    </location>
</feature>
<reference evidence="14" key="2">
    <citation type="submission" date="2020-09" db="EMBL/GenBank/DDBJ databases">
        <authorList>
            <person name="Sun Q."/>
            <person name="Zhou Y."/>
        </authorList>
    </citation>
    <scope>NUCLEOTIDE SEQUENCE</scope>
    <source>
        <strain evidence="14">CGMCC 4.7201</strain>
    </source>
</reference>
<comment type="similarity">
    <text evidence="2">Belongs to the CorA metal ion transporter (MIT) (TC 1.A.35) family.</text>
</comment>
<evidence type="ECO:0000256" key="9">
    <source>
        <dbReference type="ARBA" id="ARBA00023136"/>
    </source>
</evidence>
<keyword evidence="8" id="KW-0406">Ion transport</keyword>
<dbReference type="SUPFAM" id="SSF144083">
    <property type="entry name" value="Magnesium transport protein CorA, transmembrane region"/>
    <property type="match status" value="1"/>
</dbReference>
<reference evidence="14" key="1">
    <citation type="journal article" date="2014" name="Int. J. Syst. Evol. Microbiol.">
        <title>Complete genome sequence of Corynebacterium casei LMG S-19264T (=DSM 44701T), isolated from a smear-ripened cheese.</title>
        <authorList>
            <consortium name="US DOE Joint Genome Institute (JGI-PGF)"/>
            <person name="Walter F."/>
            <person name="Albersmeier A."/>
            <person name="Kalinowski J."/>
            <person name="Ruckert C."/>
        </authorList>
    </citation>
    <scope>NUCLEOTIDE SEQUENCE</scope>
    <source>
        <strain evidence="14">CGMCC 4.7201</strain>
    </source>
</reference>
<evidence type="ECO:0000256" key="13">
    <source>
        <dbReference type="SAM" id="Phobius"/>
    </source>
</evidence>
<evidence type="ECO:0000256" key="7">
    <source>
        <dbReference type="ARBA" id="ARBA00022989"/>
    </source>
</evidence>
<dbReference type="Proteomes" id="UP000641932">
    <property type="component" value="Unassembled WGS sequence"/>
</dbReference>
<keyword evidence="5 13" id="KW-0812">Transmembrane</keyword>
<evidence type="ECO:0000256" key="5">
    <source>
        <dbReference type="ARBA" id="ARBA00022692"/>
    </source>
</evidence>
<dbReference type="InterPro" id="IPR002523">
    <property type="entry name" value="MgTranspt_CorA/ZnTranspt_ZntB"/>
</dbReference>
<comment type="catalytic activity">
    <reaction evidence="10">
        <text>Mg(2+)(in) = Mg(2+)(out)</text>
        <dbReference type="Rhea" id="RHEA:29827"/>
        <dbReference type="ChEBI" id="CHEBI:18420"/>
    </reaction>
</comment>
<comment type="function">
    <text evidence="11">Mediates influx of magnesium ions. Alternates between open and closed states. Activated by low cytoplasmic Mg(2+) levels. Inactive when cytoplasmic Mg(2+) levels are high.</text>
</comment>
<dbReference type="Gene3D" id="1.20.58.340">
    <property type="entry name" value="Magnesium transport protein CorA, transmembrane region"/>
    <property type="match status" value="2"/>
</dbReference>
<keyword evidence="15" id="KW-1185">Reference proteome</keyword>
<keyword evidence="4" id="KW-1003">Cell membrane</keyword>
<protein>
    <submittedName>
        <fullName evidence="14">Magnesium transport protein CorA</fullName>
    </submittedName>
</protein>
<evidence type="ECO:0000256" key="3">
    <source>
        <dbReference type="ARBA" id="ARBA00022448"/>
    </source>
</evidence>
<sequence>MSDWRPRALLPTKRGSRSNAANPAGDGSHRGAPPPAVPTAPEHEMDPRPTPAATPVERSVIDAAIYRDGHRIDSPPTLADAWRRLPDHPGSLAWIGLYRPTEAQLLAAADEFGLHEVAVEDAIVAHQRPKLERYGDTLFVVLRAARYIDAAEEVDFGELHLFVGPGFVLTVRHSQAPDLAAVRRRMEDDPDLLRLGPEAVLYAVLDAVVDGYAPVVAGLQNDIDEIETEVFGGDPKVSRRIYELSREVVEFQRATRPLLEMLEGLAAGFEKYGTDEELQRYLRDVADHATTVVERVDGFRQMLTDIMSVNATLVTQAQNEEMRRLAEASNAQNDEIKKISSWAAILFAPTLIGTVYGMNFDHMPELHWLGGYPFALLLMAVVCLVLYLVFKRRDWL</sequence>
<dbReference type="InterPro" id="IPR045861">
    <property type="entry name" value="CorA_cytoplasmic_dom"/>
</dbReference>
<dbReference type="GO" id="GO:0015087">
    <property type="term" value="F:cobalt ion transmembrane transporter activity"/>
    <property type="evidence" value="ECO:0007669"/>
    <property type="project" value="TreeGrafter"/>
</dbReference>
<dbReference type="Pfam" id="PF01544">
    <property type="entry name" value="CorA"/>
    <property type="match status" value="1"/>
</dbReference>
<evidence type="ECO:0000256" key="1">
    <source>
        <dbReference type="ARBA" id="ARBA00004651"/>
    </source>
</evidence>
<accession>A0A917ZMC5</accession>
<proteinExistence type="inferred from homology"/>
<dbReference type="GO" id="GO:0050897">
    <property type="term" value="F:cobalt ion binding"/>
    <property type="evidence" value="ECO:0007669"/>
    <property type="project" value="TreeGrafter"/>
</dbReference>
<dbReference type="SUPFAM" id="SSF143865">
    <property type="entry name" value="CorA soluble domain-like"/>
    <property type="match status" value="1"/>
</dbReference>
<evidence type="ECO:0000256" key="10">
    <source>
        <dbReference type="ARBA" id="ARBA00034269"/>
    </source>
</evidence>
<comment type="subcellular location">
    <subcellularLocation>
        <location evidence="1">Cell membrane</location>
        <topology evidence="1">Multi-pass membrane protein</topology>
    </subcellularLocation>
</comment>
<dbReference type="EMBL" id="BMMS01000009">
    <property type="protein sequence ID" value="GGO87107.1"/>
    <property type="molecule type" value="Genomic_DNA"/>
</dbReference>
<evidence type="ECO:0000256" key="4">
    <source>
        <dbReference type="ARBA" id="ARBA00022475"/>
    </source>
</evidence>
<dbReference type="GO" id="GO:0005886">
    <property type="term" value="C:plasma membrane"/>
    <property type="evidence" value="ECO:0007669"/>
    <property type="project" value="UniProtKB-SubCell"/>
</dbReference>
<evidence type="ECO:0000256" key="12">
    <source>
        <dbReference type="SAM" id="MobiDB-lite"/>
    </source>
</evidence>
<evidence type="ECO:0000256" key="11">
    <source>
        <dbReference type="ARBA" id="ARBA00045497"/>
    </source>
</evidence>
<evidence type="ECO:0000256" key="6">
    <source>
        <dbReference type="ARBA" id="ARBA00022842"/>
    </source>
</evidence>
<dbReference type="PANTHER" id="PTHR46494">
    <property type="entry name" value="CORA FAMILY METAL ION TRANSPORTER (EUROFUNG)"/>
    <property type="match status" value="1"/>
</dbReference>
<keyword evidence="9 13" id="KW-0472">Membrane</keyword>
<feature type="transmembrane region" description="Helical" evidence="13">
    <location>
        <begin position="370"/>
        <end position="390"/>
    </location>
</feature>
<dbReference type="Gene3D" id="3.30.460.20">
    <property type="entry name" value="CorA soluble domain-like"/>
    <property type="match status" value="1"/>
</dbReference>
<keyword evidence="6" id="KW-0460">Magnesium</keyword>
<gene>
    <name evidence="14" type="primary">corA</name>
    <name evidence="14" type="ORF">GCM10012280_24830</name>
</gene>
<evidence type="ECO:0000313" key="15">
    <source>
        <dbReference type="Proteomes" id="UP000641932"/>
    </source>
</evidence>
<evidence type="ECO:0000313" key="14">
    <source>
        <dbReference type="EMBL" id="GGO87107.1"/>
    </source>
</evidence>
<comment type="caution">
    <text evidence="14">The sequence shown here is derived from an EMBL/GenBank/DDBJ whole genome shotgun (WGS) entry which is preliminary data.</text>
</comment>
<evidence type="ECO:0000256" key="8">
    <source>
        <dbReference type="ARBA" id="ARBA00023065"/>
    </source>
</evidence>
<dbReference type="CDD" id="cd12830">
    <property type="entry name" value="MtCorA-like"/>
    <property type="match status" value="1"/>
</dbReference>
<dbReference type="RefSeq" id="WP_189131662.1">
    <property type="nucleotide sequence ID" value="NZ_BMMS01000009.1"/>
</dbReference>
<dbReference type="AlphaFoldDB" id="A0A917ZMC5"/>
<feature type="region of interest" description="Disordered" evidence="12">
    <location>
        <begin position="1"/>
        <end position="58"/>
    </location>
</feature>
<keyword evidence="7 13" id="KW-1133">Transmembrane helix</keyword>
<organism evidence="14 15">
    <name type="scientific">Wenjunlia tyrosinilytica</name>
    <dbReference type="NCBI Taxonomy" id="1544741"/>
    <lineage>
        <taxon>Bacteria</taxon>
        <taxon>Bacillati</taxon>
        <taxon>Actinomycetota</taxon>
        <taxon>Actinomycetes</taxon>
        <taxon>Kitasatosporales</taxon>
        <taxon>Streptomycetaceae</taxon>
        <taxon>Wenjunlia</taxon>
    </lineage>
</organism>
<dbReference type="InterPro" id="IPR045863">
    <property type="entry name" value="CorA_TM1_TM2"/>
</dbReference>
<dbReference type="PANTHER" id="PTHR46494:SF1">
    <property type="entry name" value="CORA FAMILY METAL ION TRANSPORTER (EUROFUNG)"/>
    <property type="match status" value="1"/>
</dbReference>
<name>A0A917ZMC5_9ACTN</name>